<comment type="caution">
    <text evidence="2">The sequence shown here is derived from an EMBL/GenBank/DDBJ whole genome shotgun (WGS) entry which is preliminary data.</text>
</comment>
<proteinExistence type="predicted"/>
<dbReference type="RefSeq" id="WP_182215822.1">
    <property type="nucleotide sequence ID" value="NZ_JACEZS010000004.1"/>
</dbReference>
<organism evidence="2 3">
    <name type="scientific">Rugamonas fusca</name>
    <dbReference type="NCBI Taxonomy" id="2758568"/>
    <lineage>
        <taxon>Bacteria</taxon>
        <taxon>Pseudomonadati</taxon>
        <taxon>Pseudomonadota</taxon>
        <taxon>Betaproteobacteria</taxon>
        <taxon>Burkholderiales</taxon>
        <taxon>Oxalobacteraceae</taxon>
        <taxon>Telluria group</taxon>
        <taxon>Rugamonas</taxon>
    </lineage>
</organism>
<evidence type="ECO:0000313" key="3">
    <source>
        <dbReference type="Proteomes" id="UP000566711"/>
    </source>
</evidence>
<evidence type="ECO:0000313" key="2">
    <source>
        <dbReference type="EMBL" id="MBA5605196.1"/>
    </source>
</evidence>
<sequence>MTHTLAAVFENRADANGAREALIDAGFDVASIQLSDSATVAGAAQQFDAIVSPTEAGNAITDKIKHLFNRYFGADYHEHRIHSDAIERECVVLTIQTVGRNQARNAKVIVDTFGPLDINQQHGRWGAGGLADVEMEQGSTFIPQPDTGLKQSSPLQRDLSQTAQRGGQEMVQPTQSGSFTSQQGMQEAGAMQRTVPEAELPQGAASRLDNSRRLPPNQGSLNIQRGDSLGISEDTYFRAHWLDTFSYMGGTYQEYDPAYRYGASMANRATYQGSAWEDAETELRESWKRDYPASRWDMVKEAVRAGWVRMTK</sequence>
<keyword evidence="3" id="KW-1185">Reference proteome</keyword>
<dbReference type="AlphaFoldDB" id="A0A7W2I672"/>
<dbReference type="EMBL" id="JACEZS010000004">
    <property type="protein sequence ID" value="MBA5605196.1"/>
    <property type="molecule type" value="Genomic_DNA"/>
</dbReference>
<evidence type="ECO:0000256" key="1">
    <source>
        <dbReference type="SAM" id="MobiDB-lite"/>
    </source>
</evidence>
<accession>A0A7W2I672</accession>
<reference evidence="2 3" key="1">
    <citation type="submission" date="2020-07" db="EMBL/GenBank/DDBJ databases">
        <title>Novel species isolated from subtropical streams in China.</title>
        <authorList>
            <person name="Lu H."/>
        </authorList>
    </citation>
    <scope>NUCLEOTIDE SEQUENCE [LARGE SCALE GENOMIC DNA]</scope>
    <source>
        <strain evidence="2 3">FT3S</strain>
    </source>
</reference>
<feature type="region of interest" description="Disordered" evidence="1">
    <location>
        <begin position="140"/>
        <end position="226"/>
    </location>
</feature>
<name>A0A7W2I672_9BURK</name>
<protein>
    <submittedName>
        <fullName evidence="2">Uncharacterized protein</fullName>
    </submittedName>
</protein>
<gene>
    <name evidence="2" type="ORF">H3H36_07465</name>
</gene>
<feature type="compositionally biased region" description="Polar residues" evidence="1">
    <location>
        <begin position="149"/>
        <end position="185"/>
    </location>
</feature>
<dbReference type="Proteomes" id="UP000566711">
    <property type="component" value="Unassembled WGS sequence"/>
</dbReference>